<dbReference type="OrthoDB" id="5107704at2"/>
<evidence type="ECO:0000313" key="3">
    <source>
        <dbReference type="EMBL" id="PTU29126.1"/>
    </source>
</evidence>
<proteinExistence type="predicted"/>
<name>A0A2T5MBM6_9GAMM</name>
<keyword evidence="4" id="KW-1185">Reference proteome</keyword>
<dbReference type="GO" id="GO:0003677">
    <property type="term" value="F:DNA binding"/>
    <property type="evidence" value="ECO:0007669"/>
    <property type="project" value="InterPro"/>
</dbReference>
<dbReference type="InterPro" id="IPR000212">
    <property type="entry name" value="DNA_helicase_UvrD/REP"/>
</dbReference>
<evidence type="ECO:0000259" key="2">
    <source>
        <dbReference type="Pfam" id="PF01443"/>
    </source>
</evidence>
<dbReference type="SUPFAM" id="SSF52540">
    <property type="entry name" value="P-loop containing nucleoside triphosphate hydrolases"/>
    <property type="match status" value="1"/>
</dbReference>
<dbReference type="PANTHER" id="PTHR11070">
    <property type="entry name" value="UVRD / RECB / PCRA DNA HELICASE FAMILY MEMBER"/>
    <property type="match status" value="1"/>
</dbReference>
<dbReference type="Proteomes" id="UP000244248">
    <property type="component" value="Unassembled WGS sequence"/>
</dbReference>
<dbReference type="AlphaFoldDB" id="A0A2T5MBM6"/>
<dbReference type="PANTHER" id="PTHR11070:SF2">
    <property type="entry name" value="ATP-DEPENDENT DNA HELICASE SRS2"/>
    <property type="match status" value="1"/>
</dbReference>
<dbReference type="EMBL" id="QANS01000008">
    <property type="protein sequence ID" value="PTU29126.1"/>
    <property type="molecule type" value="Genomic_DNA"/>
</dbReference>
<feature type="domain" description="(+)RNA virus helicase C-terminal" evidence="2">
    <location>
        <begin position="145"/>
        <end position="347"/>
    </location>
</feature>
<dbReference type="GO" id="GO:0005524">
    <property type="term" value="F:ATP binding"/>
    <property type="evidence" value="ECO:0007669"/>
    <property type="project" value="InterPro"/>
</dbReference>
<gene>
    <name evidence="3" type="ORF">CJD38_17410</name>
</gene>
<dbReference type="GO" id="GO:0000725">
    <property type="term" value="P:recombinational repair"/>
    <property type="evidence" value="ECO:0007669"/>
    <property type="project" value="TreeGrafter"/>
</dbReference>
<dbReference type="RefSeq" id="WP_107941659.1">
    <property type="nucleotide sequence ID" value="NZ_QANS01000008.1"/>
</dbReference>
<dbReference type="GO" id="GO:0043138">
    <property type="term" value="F:3'-5' DNA helicase activity"/>
    <property type="evidence" value="ECO:0007669"/>
    <property type="project" value="TreeGrafter"/>
</dbReference>
<comment type="caution">
    <text evidence="3">The sequence shown here is derived from an EMBL/GenBank/DDBJ whole genome shotgun (WGS) entry which is preliminary data.</text>
</comment>
<sequence length="369" mass="41425">MVDAEKNRIIIAAAGSGKTTLLVNAALSNPNSKVIILTYTETNKAEIEKKFLEKNGFVPSNVTVSGWLTFLLQHSVRPYQGCITDARIEGLHFNQGISAHYVKETDIRHYLNQHNQIYRDKISKFAVKCDALSSGRVVKRIAAIFDEIYIDEVQDLAGYDLELIELFMESALKVMLVGDPRQGTYSTSDSPKYKKFKKSGIVDYFRELAAARLDTAIDEISLSVNHRCNPALCELSDALFPKFSSGKSSNTKTTDHDGIFLVRKRDVEAYLRVFAPMQLRHSKKTAVSDAVAAMNFGESKGLAFERVLIYPTNDFVDWLGNREVELTSETRAKFYVALTRARASAAIVIDNKFNIAELQSWTCDWHAKS</sequence>
<reference evidence="3 4" key="1">
    <citation type="submission" date="2018-04" db="EMBL/GenBank/DDBJ databases">
        <title>Novel species isolated from glacier.</title>
        <authorList>
            <person name="Liu Q."/>
            <person name="Xin Y.-H."/>
        </authorList>
    </citation>
    <scope>NUCLEOTIDE SEQUENCE [LARGE SCALE GENOMIC DNA]</scope>
    <source>
        <strain evidence="3 4">GT1R17</strain>
    </source>
</reference>
<accession>A0A2T5MBM6</accession>
<organism evidence="3 4">
    <name type="scientific">Stenotrophobium rhamnosiphilum</name>
    <dbReference type="NCBI Taxonomy" id="2029166"/>
    <lineage>
        <taxon>Bacteria</taxon>
        <taxon>Pseudomonadati</taxon>
        <taxon>Pseudomonadota</taxon>
        <taxon>Gammaproteobacteria</taxon>
        <taxon>Nevskiales</taxon>
        <taxon>Nevskiaceae</taxon>
        <taxon>Stenotrophobium</taxon>
    </lineage>
</organism>
<evidence type="ECO:0000313" key="4">
    <source>
        <dbReference type="Proteomes" id="UP000244248"/>
    </source>
</evidence>
<dbReference type="InterPro" id="IPR027417">
    <property type="entry name" value="P-loop_NTPase"/>
</dbReference>
<protein>
    <recommendedName>
        <fullName evidence="1">DNA 3'-5' helicase II</fullName>
    </recommendedName>
</protein>
<dbReference type="Pfam" id="PF01443">
    <property type="entry name" value="Viral_helicase1"/>
    <property type="match status" value="1"/>
</dbReference>
<evidence type="ECO:0000256" key="1">
    <source>
        <dbReference type="ARBA" id="ARBA00034923"/>
    </source>
</evidence>
<dbReference type="InterPro" id="IPR027351">
    <property type="entry name" value="(+)RNA_virus_helicase_core_dom"/>
</dbReference>
<dbReference type="Gene3D" id="3.40.50.300">
    <property type="entry name" value="P-loop containing nucleotide triphosphate hydrolases"/>
    <property type="match status" value="2"/>
</dbReference>